<keyword evidence="5" id="KW-0804">Transcription</keyword>
<proteinExistence type="predicted"/>
<dbReference type="AlphaFoldDB" id="A0A0G2FTE9"/>
<keyword evidence="3" id="KW-0805">Transcription regulation</keyword>
<keyword evidence="8" id="KW-1185">Reference proteome</keyword>
<evidence type="ECO:0000256" key="1">
    <source>
        <dbReference type="ARBA" id="ARBA00022723"/>
    </source>
</evidence>
<dbReference type="InterPro" id="IPR052360">
    <property type="entry name" value="Transcr_Regulatory_Proteins"/>
</dbReference>
<evidence type="ECO:0000256" key="5">
    <source>
        <dbReference type="ARBA" id="ARBA00023163"/>
    </source>
</evidence>
<keyword evidence="6" id="KW-0539">Nucleus</keyword>
<keyword evidence="1" id="KW-0479">Metal-binding</keyword>
<gene>
    <name evidence="7" type="ORF">UCRPC4_g06453</name>
</gene>
<dbReference type="EMBL" id="LCWF01000195">
    <property type="protein sequence ID" value="KKY15163.1"/>
    <property type="molecule type" value="Genomic_DNA"/>
</dbReference>
<keyword evidence="2" id="KW-0862">Zinc</keyword>
<organism evidence="7 8">
    <name type="scientific">Phaeomoniella chlamydospora</name>
    <name type="common">Phaeoacremonium chlamydosporum</name>
    <dbReference type="NCBI Taxonomy" id="158046"/>
    <lineage>
        <taxon>Eukaryota</taxon>
        <taxon>Fungi</taxon>
        <taxon>Dikarya</taxon>
        <taxon>Ascomycota</taxon>
        <taxon>Pezizomycotina</taxon>
        <taxon>Eurotiomycetes</taxon>
        <taxon>Chaetothyriomycetidae</taxon>
        <taxon>Phaeomoniellales</taxon>
        <taxon>Phaeomoniellaceae</taxon>
        <taxon>Phaeomoniella</taxon>
    </lineage>
</organism>
<dbReference type="OrthoDB" id="2593732at2759"/>
<dbReference type="GO" id="GO:0003677">
    <property type="term" value="F:DNA binding"/>
    <property type="evidence" value="ECO:0007669"/>
    <property type="project" value="UniProtKB-KW"/>
</dbReference>
<evidence type="ECO:0000256" key="6">
    <source>
        <dbReference type="ARBA" id="ARBA00023242"/>
    </source>
</evidence>
<dbReference type="PANTHER" id="PTHR36206">
    <property type="entry name" value="ASPERCRYPTIN BIOSYNTHESIS CLUSTER-SPECIFIC TRANSCRIPTION REGULATOR ATNN-RELATED"/>
    <property type="match status" value="1"/>
</dbReference>
<dbReference type="Proteomes" id="UP000053317">
    <property type="component" value="Unassembled WGS sequence"/>
</dbReference>
<reference evidence="7 8" key="1">
    <citation type="submission" date="2015-05" db="EMBL/GenBank/DDBJ databases">
        <title>Distinctive expansion of gene families associated with plant cell wall degradation and secondary metabolism in the genomes of grapevine trunk pathogens.</title>
        <authorList>
            <person name="Lawrence D.P."/>
            <person name="Travadon R."/>
            <person name="Rolshausen P.E."/>
            <person name="Baumgartner K."/>
        </authorList>
    </citation>
    <scope>NUCLEOTIDE SEQUENCE [LARGE SCALE GENOMIC DNA]</scope>
    <source>
        <strain evidence="7">UCRPC4</strain>
    </source>
</reference>
<name>A0A0G2FTE9_PHACM</name>
<evidence type="ECO:0000313" key="8">
    <source>
        <dbReference type="Proteomes" id="UP000053317"/>
    </source>
</evidence>
<accession>A0A0G2FTE9</accession>
<sequence length="478" mass="53571">MATGSLYEDMSQTTNALISPREFATVQISKSIESMLQDSSRSLVNILSGCVLFATIGTLRDDSSGFIHLKSGFSIVKELQSNPSHPFWKTSTSSEQDLVKNLLIPILYRSTTQLFFVDPVRGVSSAIKLGNLRGTSNAPNIPEVFNNVRDAEVCHQSFVSWVLGHLTPAEAPSGHSLSVDLVPMIWGQSLKLIDAVDRFIEQVKVRNDIQMDNIIRAAALIKATHWTARVCLKGMNFATETDFDALEFEFSKIIASCKECLDHTERKSALKGTVSRRVFFGTDHSVLTPLSLVTRLSRNPTLRRKGIELMLTANIGEGMLASRLAGLVSAALMEMEETGLSEVVVASDIPESHRVRVHDISLFTYMSDELNLRVRVKKYPYQPIDGKIVTESIWLRSQRERTAVWDGREHYPLQRQSGPVLTSDSIEGVVEEDIRNNSYPDFTISPSSIAWLVDRQPSPRYHFLKAEHSFLERQILKF</sequence>
<comment type="caution">
    <text evidence="7">The sequence shown here is derived from an EMBL/GenBank/DDBJ whole genome shotgun (WGS) entry which is preliminary data.</text>
</comment>
<protein>
    <submittedName>
        <fullName evidence="7">Putative transcription factor cys6</fullName>
    </submittedName>
</protein>
<dbReference type="PANTHER" id="PTHR36206:SF4">
    <property type="entry name" value="HYPOTHETICAL CONSERVED PROTEIN (EUROFUNG)-RELATED"/>
    <property type="match status" value="1"/>
</dbReference>
<evidence type="ECO:0000256" key="4">
    <source>
        <dbReference type="ARBA" id="ARBA00023125"/>
    </source>
</evidence>
<evidence type="ECO:0000313" key="7">
    <source>
        <dbReference type="EMBL" id="KKY15163.1"/>
    </source>
</evidence>
<dbReference type="GO" id="GO:0046872">
    <property type="term" value="F:metal ion binding"/>
    <property type="evidence" value="ECO:0007669"/>
    <property type="project" value="UniProtKB-KW"/>
</dbReference>
<evidence type="ECO:0000256" key="2">
    <source>
        <dbReference type="ARBA" id="ARBA00022833"/>
    </source>
</evidence>
<reference evidence="7 8" key="2">
    <citation type="submission" date="2015-05" db="EMBL/GenBank/DDBJ databases">
        <authorList>
            <person name="Morales-Cruz A."/>
            <person name="Amrine K.C."/>
            <person name="Cantu D."/>
        </authorList>
    </citation>
    <scope>NUCLEOTIDE SEQUENCE [LARGE SCALE GENOMIC DNA]</scope>
    <source>
        <strain evidence="7">UCRPC4</strain>
    </source>
</reference>
<keyword evidence="4" id="KW-0238">DNA-binding</keyword>
<evidence type="ECO:0000256" key="3">
    <source>
        <dbReference type="ARBA" id="ARBA00023015"/>
    </source>
</evidence>